<dbReference type="EMBL" id="FNDJ01000019">
    <property type="protein sequence ID" value="SDK78986.1"/>
    <property type="molecule type" value="Genomic_DNA"/>
</dbReference>
<keyword evidence="4" id="KW-1185">Reference proteome</keyword>
<accession>A0A1G9ES66</accession>
<dbReference type="OrthoDB" id="5195572at2"/>
<feature type="signal peptide" evidence="2">
    <location>
        <begin position="1"/>
        <end position="25"/>
    </location>
</feature>
<dbReference type="AlphaFoldDB" id="A0A1G9ES66"/>
<dbReference type="RefSeq" id="WP_090941610.1">
    <property type="nucleotide sequence ID" value="NZ_FNDJ01000019.1"/>
</dbReference>
<organism evidence="3 4">
    <name type="scientific">Nonomuraea jiangxiensis</name>
    <dbReference type="NCBI Taxonomy" id="633440"/>
    <lineage>
        <taxon>Bacteria</taxon>
        <taxon>Bacillati</taxon>
        <taxon>Actinomycetota</taxon>
        <taxon>Actinomycetes</taxon>
        <taxon>Streptosporangiales</taxon>
        <taxon>Streptosporangiaceae</taxon>
        <taxon>Nonomuraea</taxon>
    </lineage>
</organism>
<proteinExistence type="predicted"/>
<feature type="transmembrane region" description="Helical" evidence="1">
    <location>
        <begin position="177"/>
        <end position="196"/>
    </location>
</feature>
<keyword evidence="2" id="KW-0732">Signal</keyword>
<dbReference type="PROSITE" id="PS51257">
    <property type="entry name" value="PROKAR_LIPOPROTEIN"/>
    <property type="match status" value="1"/>
</dbReference>
<name>A0A1G9ES66_9ACTN</name>
<keyword evidence="1" id="KW-0472">Membrane</keyword>
<evidence type="ECO:0008006" key="5">
    <source>
        <dbReference type="Google" id="ProtNLM"/>
    </source>
</evidence>
<evidence type="ECO:0000313" key="4">
    <source>
        <dbReference type="Proteomes" id="UP000199202"/>
    </source>
</evidence>
<reference evidence="3 4" key="1">
    <citation type="submission" date="2016-10" db="EMBL/GenBank/DDBJ databases">
        <authorList>
            <person name="de Groot N.N."/>
        </authorList>
    </citation>
    <scope>NUCLEOTIDE SEQUENCE [LARGE SCALE GENOMIC DNA]</scope>
    <source>
        <strain evidence="3 4">CGMCC 4.6533</strain>
    </source>
</reference>
<evidence type="ECO:0000313" key="3">
    <source>
        <dbReference type="EMBL" id="SDK78986.1"/>
    </source>
</evidence>
<feature type="chain" id="PRO_5011621059" description="Tissue inhibitor of metalloproteinase" evidence="2">
    <location>
        <begin position="26"/>
        <end position="203"/>
    </location>
</feature>
<protein>
    <recommendedName>
        <fullName evidence="5">Tissue inhibitor of metalloproteinase</fullName>
    </recommendedName>
</protein>
<evidence type="ECO:0000256" key="1">
    <source>
        <dbReference type="SAM" id="Phobius"/>
    </source>
</evidence>
<dbReference type="STRING" id="633440.SAMN05421869_1196"/>
<dbReference type="Gene3D" id="2.40.50.120">
    <property type="match status" value="1"/>
</dbReference>
<dbReference type="InterPro" id="IPR008993">
    <property type="entry name" value="TIMP-like_OB-fold"/>
</dbReference>
<gene>
    <name evidence="3" type="ORF">SAMN05421869_1196</name>
</gene>
<dbReference type="Proteomes" id="UP000199202">
    <property type="component" value="Unassembled WGS sequence"/>
</dbReference>
<evidence type="ECO:0000256" key="2">
    <source>
        <dbReference type="SAM" id="SignalP"/>
    </source>
</evidence>
<keyword evidence="1" id="KW-0812">Transmembrane</keyword>
<dbReference type="SUPFAM" id="SSF50242">
    <property type="entry name" value="TIMP-like"/>
    <property type="match status" value="1"/>
</dbReference>
<sequence length="203" mass="20913">MMVRILSSLGTMAALLLISGGPAGASSGCSCAGLEPRRQLAAAAAVFSATATDVRVDEPMLNGGSLTATLRADHVYKGAVSTEFRVSAKAQEAACGYEFTKGRRYLVFAGVGDSGLTTGLCAGNRILPAGDQPLRLSDRTQGMRPLTPELITVLGEPTKVRHTAQEQPSGPGRTDPVLPAAAVVAVAGAVGGIVWARRRARAR</sequence>
<keyword evidence="1" id="KW-1133">Transmembrane helix</keyword>